<name>K8F332_9CHLO</name>
<sequence>MVLTRVECYFDTPNGTAGKINHLDLDLREHDSPSEVKKQIAILTDVPYKNLKLRLNMDYGLTAFDTRNRDIKVGTCGVSVSCDNPDMLDYKNRNSVGKAVHELPDFKPEMLDDSFDWQQKSKPEWLVRSKKSYNRA</sequence>
<dbReference type="AlphaFoldDB" id="K8F332"/>
<dbReference type="EMBL" id="FO082270">
    <property type="protein sequence ID" value="CCO66480.1"/>
    <property type="molecule type" value="Genomic_DNA"/>
</dbReference>
<proteinExistence type="predicted"/>
<dbReference type="KEGG" id="bpg:Bathy09g01000"/>
<accession>K8F332</accession>
<organism evidence="1 2">
    <name type="scientific">Bathycoccus prasinos</name>
    <dbReference type="NCBI Taxonomy" id="41875"/>
    <lineage>
        <taxon>Eukaryota</taxon>
        <taxon>Viridiplantae</taxon>
        <taxon>Chlorophyta</taxon>
        <taxon>Mamiellophyceae</taxon>
        <taxon>Mamiellales</taxon>
        <taxon>Bathycoccaceae</taxon>
        <taxon>Bathycoccus</taxon>
    </lineage>
</organism>
<reference evidence="1 2" key="1">
    <citation type="submission" date="2011-10" db="EMBL/GenBank/DDBJ databases">
        <authorList>
            <person name="Genoscope - CEA"/>
        </authorList>
    </citation>
    <scope>NUCLEOTIDE SEQUENCE [LARGE SCALE GENOMIC DNA]</scope>
    <source>
        <strain evidence="1 2">RCC 1105</strain>
    </source>
</reference>
<gene>
    <name evidence="1" type="ORF">Bathy09g01000</name>
</gene>
<dbReference type="RefSeq" id="XP_007510920.1">
    <property type="nucleotide sequence ID" value="XM_007510858.1"/>
</dbReference>
<dbReference type="Proteomes" id="UP000198341">
    <property type="component" value="Chromosome 9"/>
</dbReference>
<evidence type="ECO:0000313" key="2">
    <source>
        <dbReference type="Proteomes" id="UP000198341"/>
    </source>
</evidence>
<dbReference type="GeneID" id="19013607"/>
<evidence type="ECO:0000313" key="1">
    <source>
        <dbReference type="EMBL" id="CCO66480.1"/>
    </source>
</evidence>
<keyword evidence="2" id="KW-1185">Reference proteome</keyword>
<protein>
    <submittedName>
        <fullName evidence="1">Unnamed protein product</fullName>
    </submittedName>
</protein>